<evidence type="ECO:0000313" key="3">
    <source>
        <dbReference type="EMBL" id="GAA0746156.1"/>
    </source>
</evidence>
<dbReference type="RefSeq" id="WP_343798282.1">
    <property type="nucleotide sequence ID" value="NZ_BAAAGF010000003.1"/>
</dbReference>
<reference evidence="3 4" key="1">
    <citation type="journal article" date="2019" name="Int. J. Syst. Evol. Microbiol.">
        <title>The Global Catalogue of Microorganisms (GCM) 10K type strain sequencing project: providing services to taxonomists for standard genome sequencing and annotation.</title>
        <authorList>
            <consortium name="The Broad Institute Genomics Platform"/>
            <consortium name="The Broad Institute Genome Sequencing Center for Infectious Disease"/>
            <person name="Wu L."/>
            <person name="Ma J."/>
        </authorList>
    </citation>
    <scope>NUCLEOTIDE SEQUENCE [LARGE SCALE GENOMIC DNA]</scope>
    <source>
        <strain evidence="3 4">JCM 15976</strain>
    </source>
</reference>
<keyword evidence="4" id="KW-1185">Reference proteome</keyword>
<evidence type="ECO:0000256" key="1">
    <source>
        <dbReference type="ARBA" id="ARBA00008791"/>
    </source>
</evidence>
<organism evidence="3 4">
    <name type="scientific">Gaetbulibacter jejuensis</name>
    <dbReference type="NCBI Taxonomy" id="584607"/>
    <lineage>
        <taxon>Bacteria</taxon>
        <taxon>Pseudomonadati</taxon>
        <taxon>Bacteroidota</taxon>
        <taxon>Flavobacteriia</taxon>
        <taxon>Flavobacteriales</taxon>
        <taxon>Flavobacteriaceae</taxon>
        <taxon>Gaetbulibacter</taxon>
    </lineage>
</organism>
<proteinExistence type="inferred from homology"/>
<dbReference type="Gene3D" id="3.40.50.620">
    <property type="entry name" value="HUPs"/>
    <property type="match status" value="2"/>
</dbReference>
<gene>
    <name evidence="3" type="ORF">GCM10009431_22140</name>
</gene>
<dbReference type="Proteomes" id="UP001500736">
    <property type="component" value="Unassembled WGS sequence"/>
</dbReference>
<comment type="similarity">
    <text evidence="1">Belongs to the universal stress protein A family.</text>
</comment>
<dbReference type="InterPro" id="IPR006016">
    <property type="entry name" value="UspA"/>
</dbReference>
<evidence type="ECO:0000259" key="2">
    <source>
        <dbReference type="Pfam" id="PF00582"/>
    </source>
</evidence>
<sequence length="282" mass="31201">MKNILLPTDFSDNSWKAISYALELLKDAECTFYLMHSYEPQVAAPSTAVTSKRANSIIMESMKNEAISELNRLKKQIDALPKNENHTFKTSIINDYFTSAVKAKVKEHSIDAVILGTKGASGLKEVTLGSNTAGLIGKLTCPIIAVPSNVVFNDINEIGFAVDYSIKSYTNGLSLLKALAEHFEAQVSVVHILKDKALTPEKASSKEKLIAFLNPVPTHFYQLTDVSVAKGTRIFSESRQLDMMCVIAKKHNFFEKLFNKSQSKSISHHAKVPLIIFNEASF</sequence>
<comment type="caution">
    <text evidence="3">The sequence shown here is derived from an EMBL/GenBank/DDBJ whole genome shotgun (WGS) entry which is preliminary data.</text>
</comment>
<feature type="domain" description="UspA" evidence="2">
    <location>
        <begin position="1"/>
        <end position="147"/>
    </location>
</feature>
<dbReference type="PANTHER" id="PTHR46268:SF6">
    <property type="entry name" value="UNIVERSAL STRESS PROTEIN UP12"/>
    <property type="match status" value="1"/>
</dbReference>
<dbReference type="SUPFAM" id="SSF52402">
    <property type="entry name" value="Adenine nucleotide alpha hydrolases-like"/>
    <property type="match status" value="2"/>
</dbReference>
<dbReference type="InterPro" id="IPR014729">
    <property type="entry name" value="Rossmann-like_a/b/a_fold"/>
</dbReference>
<name>A0ABN1JTA6_9FLAO</name>
<accession>A0ABN1JTA6</accession>
<dbReference type="CDD" id="cd00293">
    <property type="entry name" value="USP-like"/>
    <property type="match status" value="1"/>
</dbReference>
<dbReference type="InterPro" id="IPR006015">
    <property type="entry name" value="Universal_stress_UspA"/>
</dbReference>
<protein>
    <submittedName>
        <fullName evidence="3">Universal stress protein</fullName>
    </submittedName>
</protein>
<dbReference type="EMBL" id="BAAAGF010000003">
    <property type="protein sequence ID" value="GAA0746156.1"/>
    <property type="molecule type" value="Genomic_DNA"/>
</dbReference>
<evidence type="ECO:0000313" key="4">
    <source>
        <dbReference type="Proteomes" id="UP001500736"/>
    </source>
</evidence>
<dbReference type="PANTHER" id="PTHR46268">
    <property type="entry name" value="STRESS RESPONSE PROTEIN NHAX"/>
    <property type="match status" value="1"/>
</dbReference>
<dbReference type="PRINTS" id="PR01438">
    <property type="entry name" value="UNVRSLSTRESS"/>
</dbReference>
<dbReference type="Pfam" id="PF00582">
    <property type="entry name" value="Usp"/>
    <property type="match status" value="1"/>
</dbReference>